<reference evidence="1 2" key="1">
    <citation type="submission" date="2013-09" db="EMBL/GenBank/DDBJ databases">
        <title>High correlation between genotypes and phenotypes of environmental bacteria Comamonas testosteroni strains.</title>
        <authorList>
            <person name="Liu L."/>
            <person name="Zhu W."/>
            <person name="Xia X."/>
            <person name="Xu B."/>
            <person name="Luo M."/>
            <person name="Wang G."/>
        </authorList>
    </citation>
    <scope>NUCLEOTIDE SEQUENCE [LARGE SCALE GENOMIC DNA]</scope>
    <source>
        <strain evidence="1 2">JL14</strain>
    </source>
</reference>
<protein>
    <recommendedName>
        <fullName evidence="3">Lipoprotein</fullName>
    </recommendedName>
</protein>
<comment type="caution">
    <text evidence="1">The sequence shown here is derived from an EMBL/GenBank/DDBJ whole genome shotgun (WGS) entry which is preliminary data.</text>
</comment>
<evidence type="ECO:0000313" key="2">
    <source>
        <dbReference type="Proteomes" id="UP000029567"/>
    </source>
</evidence>
<accession>A0A0E3BAP0</accession>
<sequence length="133" mass="14618">MKWTIYTAFIAFTAMLAGCDGAVEKVGAVLSDEPMTYVFAPGYEIAVDGKSAPVYGRDECPKEEPAMNVIFGRYSHEGSSDCLVIGPTSKTVLARVVIDGNLRDELWTVEHYERNPFKVALHRPDGSPVISFK</sequence>
<gene>
    <name evidence="1" type="ORF">P245_20795</name>
</gene>
<dbReference type="AlphaFoldDB" id="A0A0E3BAP0"/>
<evidence type="ECO:0000313" key="1">
    <source>
        <dbReference type="EMBL" id="KGG86158.1"/>
    </source>
</evidence>
<organism evidence="1 2">
    <name type="scientific">Comamonas thiooxydans</name>
    <dbReference type="NCBI Taxonomy" id="363952"/>
    <lineage>
        <taxon>Bacteria</taxon>
        <taxon>Pseudomonadati</taxon>
        <taxon>Pseudomonadota</taxon>
        <taxon>Betaproteobacteria</taxon>
        <taxon>Burkholderiales</taxon>
        <taxon>Comamonadaceae</taxon>
        <taxon>Comamonas</taxon>
    </lineage>
</organism>
<name>A0A0E3BAP0_9BURK</name>
<proteinExistence type="predicted"/>
<dbReference type="Proteomes" id="UP000029567">
    <property type="component" value="Unassembled WGS sequence"/>
</dbReference>
<evidence type="ECO:0008006" key="3">
    <source>
        <dbReference type="Google" id="ProtNLM"/>
    </source>
</evidence>
<dbReference type="RefSeq" id="WP_034382129.1">
    <property type="nucleotide sequence ID" value="NZ_AWTN01000114.1"/>
</dbReference>
<dbReference type="EMBL" id="AWTN01000114">
    <property type="protein sequence ID" value="KGG86158.1"/>
    <property type="molecule type" value="Genomic_DNA"/>
</dbReference>
<dbReference type="PROSITE" id="PS51257">
    <property type="entry name" value="PROKAR_LIPOPROTEIN"/>
    <property type="match status" value="1"/>
</dbReference>